<dbReference type="SUPFAM" id="SSF51735">
    <property type="entry name" value="NAD(P)-binding Rossmann-fold domains"/>
    <property type="match status" value="1"/>
</dbReference>
<dbReference type="NCBIfam" id="NF009384">
    <property type="entry name" value="PRK12743.1"/>
    <property type="match status" value="1"/>
</dbReference>
<dbReference type="InterPro" id="IPR002347">
    <property type="entry name" value="SDR_fam"/>
</dbReference>
<dbReference type="PROSITE" id="PS00061">
    <property type="entry name" value="ADH_SHORT"/>
    <property type="match status" value="1"/>
</dbReference>
<dbReference type="GO" id="GO:0032787">
    <property type="term" value="P:monocarboxylic acid metabolic process"/>
    <property type="evidence" value="ECO:0007669"/>
    <property type="project" value="UniProtKB-ARBA"/>
</dbReference>
<organism evidence="3">
    <name type="scientific">uncultured Solirubrobacteraceae bacterium</name>
    <dbReference type="NCBI Taxonomy" id="1162706"/>
    <lineage>
        <taxon>Bacteria</taxon>
        <taxon>Bacillati</taxon>
        <taxon>Actinomycetota</taxon>
        <taxon>Thermoleophilia</taxon>
        <taxon>Solirubrobacterales</taxon>
        <taxon>Solirubrobacteraceae</taxon>
        <taxon>environmental samples</taxon>
    </lineage>
</organism>
<sequence>MPTAIVTGGNSGIGRSISVALAKSGFDIGFTWHSEEERAEEAAQEIIEAGARAMHSQVDLHDVDAGLRVFEDMVEVLGEIDVLVNNAGYGSSTPIVEMELDEFRGVVDVDLIAPFTLMKAAARRMIDQGRGGRIVNITSVHEHIPKIGSGPYVAAKHGLGGLTKVAALELAEHGITVNAVAPGQIATRMTGQEDQEPDPSEGIPLGRAGKADEIASAVAWLASPGASYVTGESIVIDGGLRHISAEHQ</sequence>
<dbReference type="EMBL" id="CADCVT010000491">
    <property type="protein sequence ID" value="CAA9538109.1"/>
    <property type="molecule type" value="Genomic_DNA"/>
</dbReference>
<dbReference type="Pfam" id="PF13561">
    <property type="entry name" value="adh_short_C2"/>
    <property type="match status" value="1"/>
</dbReference>
<dbReference type="GO" id="GO:0016491">
    <property type="term" value="F:oxidoreductase activity"/>
    <property type="evidence" value="ECO:0007669"/>
    <property type="project" value="UniProtKB-KW"/>
</dbReference>
<accession>A0A6J4U1T3</accession>
<evidence type="ECO:0000313" key="3">
    <source>
        <dbReference type="EMBL" id="CAA9538109.1"/>
    </source>
</evidence>
<dbReference type="FunFam" id="3.40.50.720:FF:000084">
    <property type="entry name" value="Short-chain dehydrogenase reductase"/>
    <property type="match status" value="1"/>
</dbReference>
<dbReference type="PANTHER" id="PTHR42879:SF2">
    <property type="entry name" value="3-OXOACYL-[ACYL-CARRIER-PROTEIN] REDUCTASE FABG"/>
    <property type="match status" value="1"/>
</dbReference>
<dbReference type="InterPro" id="IPR036291">
    <property type="entry name" value="NAD(P)-bd_dom_sf"/>
</dbReference>
<protein>
    <submittedName>
        <fullName evidence="3">Uncharacterized oxidoreductase YohF</fullName>
    </submittedName>
</protein>
<dbReference type="Gene3D" id="3.40.50.720">
    <property type="entry name" value="NAD(P)-binding Rossmann-like Domain"/>
    <property type="match status" value="1"/>
</dbReference>
<gene>
    <name evidence="3" type="ORF">AVDCRST_MAG85-4330</name>
</gene>
<evidence type="ECO:0000256" key="1">
    <source>
        <dbReference type="ARBA" id="ARBA00006484"/>
    </source>
</evidence>
<evidence type="ECO:0000256" key="2">
    <source>
        <dbReference type="ARBA" id="ARBA00023002"/>
    </source>
</evidence>
<dbReference type="PANTHER" id="PTHR42879">
    <property type="entry name" value="3-OXOACYL-(ACYL-CARRIER-PROTEIN) REDUCTASE"/>
    <property type="match status" value="1"/>
</dbReference>
<dbReference type="PRINTS" id="PR00081">
    <property type="entry name" value="GDHRDH"/>
</dbReference>
<comment type="similarity">
    <text evidence="1">Belongs to the short-chain dehydrogenases/reductases (SDR) family.</text>
</comment>
<reference evidence="3" key="1">
    <citation type="submission" date="2020-02" db="EMBL/GenBank/DDBJ databases">
        <authorList>
            <person name="Meier V. D."/>
        </authorList>
    </citation>
    <scope>NUCLEOTIDE SEQUENCE</scope>
    <source>
        <strain evidence="3">AVDCRST_MAG85</strain>
    </source>
</reference>
<dbReference type="InterPro" id="IPR050259">
    <property type="entry name" value="SDR"/>
</dbReference>
<keyword evidence="2" id="KW-0560">Oxidoreductase</keyword>
<dbReference type="PRINTS" id="PR00080">
    <property type="entry name" value="SDRFAMILY"/>
</dbReference>
<name>A0A6J4U1T3_9ACTN</name>
<dbReference type="InterPro" id="IPR020904">
    <property type="entry name" value="Sc_DH/Rdtase_CS"/>
</dbReference>
<dbReference type="AlphaFoldDB" id="A0A6J4U1T3"/>
<proteinExistence type="inferred from homology"/>